<dbReference type="EMBL" id="CP002100">
    <property type="protein sequence ID" value="ADN49564.1"/>
    <property type="molecule type" value="Genomic_DNA"/>
</dbReference>
<keyword evidence="2" id="KW-1185">Reference proteome</keyword>
<dbReference type="AlphaFoldDB" id="E1QSP7"/>
<evidence type="ECO:0000313" key="2">
    <source>
        <dbReference type="Proteomes" id="UP000006681"/>
    </source>
</evidence>
<dbReference type="Proteomes" id="UP000006681">
    <property type="component" value="Chromosome"/>
</dbReference>
<dbReference type="HOGENOM" id="CLU_542528_0_0_2"/>
<organism evidence="1 2">
    <name type="scientific">Vulcanisaeta distributa (strain DSM 14429 / JCM 11212 / NBRC 100878 / IC-017)</name>
    <dbReference type="NCBI Taxonomy" id="572478"/>
    <lineage>
        <taxon>Archaea</taxon>
        <taxon>Thermoproteota</taxon>
        <taxon>Thermoprotei</taxon>
        <taxon>Thermoproteales</taxon>
        <taxon>Thermoproteaceae</taxon>
        <taxon>Vulcanisaeta</taxon>
    </lineage>
</organism>
<reference evidence="1 2" key="1">
    <citation type="journal article" date="2010" name="Stand. Genomic Sci.">
        <title>Complete genome sequence of Vulcanisaeta distributa type strain (IC-017).</title>
        <authorList>
            <person name="Mavromatis K."/>
            <person name="Sikorski J."/>
            <person name="Pabst E."/>
            <person name="Teshima H."/>
            <person name="Lapidus A."/>
            <person name="Lucas S."/>
            <person name="Nolan M."/>
            <person name="Glavina Del Rio T."/>
            <person name="Cheng J.F."/>
            <person name="Bruce D."/>
            <person name="Goodwin L."/>
            <person name="Pitluck S."/>
            <person name="Liolios K."/>
            <person name="Ivanova N."/>
            <person name="Mikhailova N."/>
            <person name="Pati A."/>
            <person name="Chen A."/>
            <person name="Palaniappan K."/>
            <person name="Land M."/>
            <person name="Hauser L."/>
            <person name="Chang Y.J."/>
            <person name="Jeffries C.D."/>
            <person name="Rohde M."/>
            <person name="Spring S."/>
            <person name="Goker M."/>
            <person name="Wirth R."/>
            <person name="Woyke T."/>
            <person name="Bristow J."/>
            <person name="Eisen J.A."/>
            <person name="Markowitz V."/>
            <person name="Hugenholtz P."/>
            <person name="Klenk H.P."/>
            <person name="Kyrpides N.C."/>
        </authorList>
    </citation>
    <scope>NUCLEOTIDE SEQUENCE [LARGE SCALE GENOMIC DNA]</scope>
    <source>
        <strain evidence="2">DSM 14429 / JCM 11212 / NBRC 100878 / IC-017</strain>
    </source>
</reference>
<dbReference type="GeneID" id="9751068"/>
<reference evidence="2" key="2">
    <citation type="journal article" date="2010" name="Stand. Genomic Sci.">
        <title>Complete genome sequence of Vulcanisaeta distributa type strain (IC-017T).</title>
        <authorList>
            <person name="Mavromatis K."/>
            <person name="Sikorski J."/>
            <person name="Pabst E."/>
            <person name="Teshima H."/>
            <person name="Lapidus A."/>
            <person name="Lucas S."/>
            <person name="Nolan M."/>
            <person name="Glavina Del Rio T."/>
            <person name="Cheng J."/>
            <person name="Bruce D."/>
            <person name="Goodwin L."/>
            <person name="Pitluck S."/>
            <person name="Liolios K."/>
            <person name="Ivanova N."/>
            <person name="Mikhailova N."/>
            <person name="Pati A."/>
            <person name="Chen A."/>
            <person name="Palaniappan K."/>
            <person name="Land M."/>
            <person name="Hauser L."/>
            <person name="Chang Y."/>
            <person name="Jeffries C."/>
            <person name="Rohde M."/>
            <person name="Spring S."/>
            <person name="Goker M."/>
            <person name="Wirth R."/>
            <person name="Woyke T."/>
            <person name="Bristow J."/>
            <person name="Eisen J."/>
            <person name="Markowitz V."/>
            <person name="Hugenholtz P."/>
            <person name="Klenk H."/>
            <person name="Kyrpides N."/>
        </authorList>
    </citation>
    <scope>NUCLEOTIDE SEQUENCE [LARGE SCALE GENOMIC DNA]</scope>
    <source>
        <strain evidence="2">DSM 14429 / JCM 11212 / NBRC 100878 / IC-017</strain>
    </source>
</reference>
<protein>
    <submittedName>
        <fullName evidence="1">Uncharacterized protein</fullName>
    </submittedName>
</protein>
<dbReference type="eggNOG" id="arCOG13920">
    <property type="taxonomic scope" value="Archaea"/>
</dbReference>
<dbReference type="STRING" id="572478.Vdis_0151"/>
<sequence length="526" mass="58410">MAIEAIELSLDLDVKGREEMTLREFRSRFRIPPWHPCPCSEGDVGRLLDDAYLNRLLDSRQRRALLPVIVIGNYVLTSTCLYRAVASMEHPALDRVRVMVWSLGDYDESERFAVMALAAELCHVHEDRDDREIKLDFARELIKNYVIDHAINSPAEALKLIDELGRGFHTTELAKVFSKYIRANIRTGENYIRALILNNDFINELRNIVEKLLSNNGGNIGSNAVHDESNRERFRRDFVSSPENVDRENVEQGSANNLNDEITKRLRVLKISGLLRGGDVNSTDLRALFRLSLRDLEVLARRLQGMPADSGLGLVKRVIALINEGRLGDAKVLIYTGDVRFSDSVVGNVASDEANSEAGVGDSPEAGPGVLFRRYFEFTCDDDTCPVIRELSNASRDWRVDSMARASIMLAARLASKAGSDALSEALNSLANYLGDAGLAEALLGLVRAYERDRAIVKPLIKLLSGGEVLGALRLISNDVEAMLNAVRESSANAVCETLQYVVADLVNLIPSNLRGSVEVRVNCWQ</sequence>
<dbReference type="KEGG" id="vdi:Vdis_0151"/>
<proteinExistence type="predicted"/>
<gene>
    <name evidence="1" type="ordered locus">Vdis_0151</name>
</gene>
<accession>E1QSP7</accession>
<name>E1QSP7_VULDI</name>
<evidence type="ECO:0000313" key="1">
    <source>
        <dbReference type="EMBL" id="ADN49564.1"/>
    </source>
</evidence>
<dbReference type="RefSeq" id="WP_013335289.1">
    <property type="nucleotide sequence ID" value="NC_014537.1"/>
</dbReference>